<dbReference type="OrthoDB" id="9789954at2"/>
<keyword evidence="5" id="KW-1185">Reference proteome</keyword>
<dbReference type="Proteomes" id="UP000242754">
    <property type="component" value="Unassembled WGS sequence"/>
</dbReference>
<dbReference type="SUPFAM" id="SSF46894">
    <property type="entry name" value="C-terminal effector domain of the bipartite response regulators"/>
    <property type="match status" value="1"/>
</dbReference>
<dbReference type="GO" id="GO:0003677">
    <property type="term" value="F:DNA binding"/>
    <property type="evidence" value="ECO:0007669"/>
    <property type="project" value="InterPro"/>
</dbReference>
<evidence type="ECO:0000313" key="4">
    <source>
        <dbReference type="EMBL" id="CZQ85970.1"/>
    </source>
</evidence>
<name>A0A143YFV2_9LACT</name>
<feature type="domain" description="DUF2087" evidence="3">
    <location>
        <begin position="176"/>
        <end position="243"/>
    </location>
</feature>
<accession>A0A143YFV2</accession>
<keyword evidence="2" id="KW-0804">Transcription</keyword>
<evidence type="ECO:0000259" key="3">
    <source>
        <dbReference type="Pfam" id="PF09860"/>
    </source>
</evidence>
<dbReference type="InterPro" id="IPR018656">
    <property type="entry name" value="DUF2087"/>
</dbReference>
<evidence type="ECO:0000256" key="2">
    <source>
        <dbReference type="ARBA" id="ARBA00023163"/>
    </source>
</evidence>
<dbReference type="GO" id="GO:0006355">
    <property type="term" value="P:regulation of DNA-templated transcription"/>
    <property type="evidence" value="ECO:0007669"/>
    <property type="project" value="InterPro"/>
</dbReference>
<evidence type="ECO:0000256" key="1">
    <source>
        <dbReference type="ARBA" id="ARBA00023015"/>
    </source>
</evidence>
<sequence>MDLEEVTLDELIKGYRLLGKEGMYECLFCGERFDSDEIFQIEDRFFNAERTVSLHLGDSHGSVFEALLQLDKKHTGLSEVQSELLKLFYNGLTDKEIVNRTNANSVSTIRQHRFKLKEKEKQAKVFMAIMHTLAKEQAYEQVRKEDKIVDAKYMITEKEQEKVLATYFTNGLDGAIETFPSKEKRKVIILKHALNRFSPGALYTEKEVNEILKTVYTDYVMLRRYLIELGYMDRNKDGSTYWLKETK</sequence>
<dbReference type="RefSeq" id="WP_087031503.1">
    <property type="nucleotide sequence ID" value="NZ_FJNE01000002.1"/>
</dbReference>
<evidence type="ECO:0000313" key="5">
    <source>
        <dbReference type="Proteomes" id="UP000242754"/>
    </source>
</evidence>
<dbReference type="AlphaFoldDB" id="A0A143YFV2"/>
<proteinExistence type="predicted"/>
<reference evidence="4 5" key="1">
    <citation type="submission" date="2016-02" db="EMBL/GenBank/DDBJ databases">
        <authorList>
            <person name="Wen L."/>
            <person name="He K."/>
            <person name="Yang H."/>
        </authorList>
    </citation>
    <scope>NUCLEOTIDE SEQUENCE [LARGE SCALE GENOMIC DNA]</scope>
    <source>
        <strain evidence="4">Trichococcus palustris</strain>
    </source>
</reference>
<gene>
    <name evidence="4" type="ORF">Tpal_709</name>
</gene>
<dbReference type="STRING" id="140314.SAMN04488076_101193"/>
<dbReference type="EMBL" id="FJNE01000002">
    <property type="protein sequence ID" value="CZQ85970.1"/>
    <property type="molecule type" value="Genomic_DNA"/>
</dbReference>
<keyword evidence="1" id="KW-0805">Transcription regulation</keyword>
<protein>
    <recommendedName>
        <fullName evidence="3">DUF2087 domain-containing protein</fullName>
    </recommendedName>
</protein>
<organism evidence="4 5">
    <name type="scientific">Trichococcus palustris</name>
    <dbReference type="NCBI Taxonomy" id="140314"/>
    <lineage>
        <taxon>Bacteria</taxon>
        <taxon>Bacillati</taxon>
        <taxon>Bacillota</taxon>
        <taxon>Bacilli</taxon>
        <taxon>Lactobacillales</taxon>
        <taxon>Carnobacteriaceae</taxon>
        <taxon>Trichococcus</taxon>
    </lineage>
</organism>
<dbReference type="Pfam" id="PF09860">
    <property type="entry name" value="DUF2087"/>
    <property type="match status" value="1"/>
</dbReference>
<dbReference type="InterPro" id="IPR016032">
    <property type="entry name" value="Sig_transdc_resp-reg_C-effctor"/>
</dbReference>